<dbReference type="Gene3D" id="3.60.20.40">
    <property type="match status" value="1"/>
</dbReference>
<dbReference type="GO" id="GO:0006751">
    <property type="term" value="P:glutathione catabolic process"/>
    <property type="evidence" value="ECO:0007669"/>
    <property type="project" value="InterPro"/>
</dbReference>
<dbReference type="Gene3D" id="1.10.246.130">
    <property type="match status" value="1"/>
</dbReference>
<dbReference type="Pfam" id="PF01019">
    <property type="entry name" value="G_glu_transpept"/>
    <property type="match status" value="1"/>
</dbReference>
<dbReference type="PRINTS" id="PR01210">
    <property type="entry name" value="GGTRANSPTASE"/>
</dbReference>
<organism evidence="4">
    <name type="scientific">Bactrocera dorsalis</name>
    <name type="common">Oriental fruit fly</name>
    <name type="synonym">Dacus dorsalis</name>
    <dbReference type="NCBI Taxonomy" id="27457"/>
    <lineage>
        <taxon>Eukaryota</taxon>
        <taxon>Metazoa</taxon>
        <taxon>Ecdysozoa</taxon>
        <taxon>Arthropoda</taxon>
        <taxon>Hexapoda</taxon>
        <taxon>Insecta</taxon>
        <taxon>Pterygota</taxon>
        <taxon>Neoptera</taxon>
        <taxon>Endopterygota</taxon>
        <taxon>Diptera</taxon>
        <taxon>Brachycera</taxon>
        <taxon>Muscomorpha</taxon>
        <taxon>Tephritoidea</taxon>
        <taxon>Tephritidae</taxon>
        <taxon>Bactrocera</taxon>
        <taxon>Bactrocera</taxon>
    </lineage>
</organism>
<feature type="active site" description="Nucleophile" evidence="2">
    <location>
        <position position="397"/>
    </location>
</feature>
<dbReference type="PANTHER" id="PTHR11686:SF9">
    <property type="entry name" value="RE13973P"/>
    <property type="match status" value="1"/>
</dbReference>
<feature type="binding site" evidence="3">
    <location>
        <begin position="415"/>
        <end position="417"/>
    </location>
    <ligand>
        <name>L-glutamate</name>
        <dbReference type="ChEBI" id="CHEBI:29985"/>
    </ligand>
</feature>
<feature type="binding site" evidence="3">
    <location>
        <begin position="468"/>
        <end position="469"/>
    </location>
    <ligand>
        <name>L-glutamate</name>
        <dbReference type="ChEBI" id="CHEBI:29985"/>
    </ligand>
</feature>
<dbReference type="FunFam" id="3.60.20.40:FF:000001">
    <property type="entry name" value="Gamma-glutamyltranspeptidase 1"/>
    <property type="match status" value="1"/>
</dbReference>
<name>A0A034WJ04_BACDO</name>
<sequence>MNLIHGGVIVLSAVVFLFYKLSKQRNSSLQSSQLLRPPNPETPQPPSFSPLHVFENGAVCSDSDVCSRIGRDVMQKSGGSAVDAAIATLFCNGLLAMQSMGLGGGVLINIYSSSEQRGYSILSRERAPLEFRLPEGNVSTIFQSALGIAVPAEVAGYAVAHQHFGKLPWRQLVEPTTRLCRQGYTLTKHQRDSVYINGNLLKENEVLRKMFVDPETGQVYRTGAHVRPPDVLCRTYEALARDGPSDFYNGYLMEKVVKDLRDLGSPISEVDLSNLTAELTFSPNVTLGPYTLHFTPPPGSGYVVGFVMKILQKFSKKFAKESDIDASGIHHIVEALKFGFVQRWNLDVEMQEEELTNLTNSSYARHLAYLIDEERTFRDATSYGASESLVTRVEHGTAHISVIGPNGDAVAATSSINFYFGSGKIGARTGILFNNAMSDFTIEGLQNYFDLPNMPYKNRIKPGASPMSSMSPIIVTDQHGVVRLVTGAAGGTKIISVLVHILVRILWLEQNIKQAIDAPRFHHQLEPNILEYEYGILQNVVKALEAKGHRTKRYRERGSAVCGIERVRGQIFGNADYRKEGDVRGF</sequence>
<accession>A0A034WJ04</accession>
<feature type="binding site" evidence="3">
    <location>
        <position position="124"/>
    </location>
    <ligand>
        <name>L-glutamate</name>
        <dbReference type="ChEBI" id="CHEBI:29985"/>
    </ligand>
</feature>
<keyword evidence="1" id="KW-1199">Hemostasis impairing toxin</keyword>
<keyword evidence="1" id="KW-0800">Toxin</keyword>
<reference evidence="4" key="1">
    <citation type="journal article" date="2014" name="BMC Genomics">
        <title>Characterizing the developmental transcriptome of the oriental fruit fly, Bactrocera dorsalis (Diptera: Tephritidae) through comparative genomic analysis with Drosophila melanogaster utilizing modENCODE datasets.</title>
        <authorList>
            <person name="Geib S.M."/>
            <person name="Calla B."/>
            <person name="Hall B."/>
            <person name="Hou S."/>
            <person name="Manoukis N.C."/>
        </authorList>
    </citation>
    <scope>NUCLEOTIDE SEQUENCE</scope>
    <source>
        <strain evidence="4">Punador</strain>
    </source>
</reference>
<dbReference type="GO" id="GO:0005886">
    <property type="term" value="C:plasma membrane"/>
    <property type="evidence" value="ECO:0007669"/>
    <property type="project" value="TreeGrafter"/>
</dbReference>
<dbReference type="InterPro" id="IPR043137">
    <property type="entry name" value="GGT_ssub_C"/>
</dbReference>
<evidence type="ECO:0000256" key="3">
    <source>
        <dbReference type="PIRSR" id="PIRSR600101-2"/>
    </source>
</evidence>
<dbReference type="GeneID" id="105221878"/>
<protein>
    <submittedName>
        <fullName evidence="4">Gamma-glutamyltranspeptidase 1</fullName>
    </submittedName>
</protein>
<dbReference type="InterPro" id="IPR000101">
    <property type="entry name" value="GGT_peptidase"/>
</dbReference>
<dbReference type="MEROPS" id="T03.010"/>
<proteinExistence type="predicted"/>
<evidence type="ECO:0000256" key="2">
    <source>
        <dbReference type="PIRSR" id="PIRSR600101-1"/>
    </source>
</evidence>
<dbReference type="RefSeq" id="XP_011197317.2">
    <property type="nucleotide sequence ID" value="XM_011199015.4"/>
</dbReference>
<dbReference type="KEGG" id="bdr:105221878"/>
<dbReference type="OrthoDB" id="1081007at2759"/>
<gene>
    <name evidence="4" type="primary">GGT1</name>
</gene>
<evidence type="ECO:0000256" key="1">
    <source>
        <dbReference type="ARBA" id="ARBA00084097"/>
    </source>
</evidence>
<keyword evidence="1" id="KW-1202">Platelet aggregation activating toxin</keyword>
<dbReference type="PANTHER" id="PTHR11686">
    <property type="entry name" value="GAMMA GLUTAMYL TRANSPEPTIDASE"/>
    <property type="match status" value="1"/>
</dbReference>
<feature type="binding site" evidence="3">
    <location>
        <position position="439"/>
    </location>
    <ligand>
        <name>L-glutamate</name>
        <dbReference type="ChEBI" id="CHEBI:29985"/>
    </ligand>
</feature>
<feature type="binding site" evidence="3">
    <location>
        <position position="491"/>
    </location>
    <ligand>
        <name>L-glutamate</name>
        <dbReference type="ChEBI" id="CHEBI:29985"/>
    </ligand>
</feature>
<dbReference type="SUPFAM" id="SSF56235">
    <property type="entry name" value="N-terminal nucleophile aminohydrolases (Ntn hydrolases)"/>
    <property type="match status" value="1"/>
</dbReference>
<evidence type="ECO:0000313" key="4">
    <source>
        <dbReference type="EMBL" id="JAC54317.1"/>
    </source>
</evidence>
<dbReference type="AlphaFoldDB" id="A0A034WJ04"/>
<dbReference type="GO" id="GO:0036374">
    <property type="term" value="F:glutathione hydrolase activity"/>
    <property type="evidence" value="ECO:0007669"/>
    <property type="project" value="InterPro"/>
</dbReference>
<dbReference type="InterPro" id="IPR043138">
    <property type="entry name" value="GGT_lsub"/>
</dbReference>
<dbReference type="InterPro" id="IPR029055">
    <property type="entry name" value="Ntn_hydrolases_N"/>
</dbReference>
<dbReference type="EMBL" id="GAKP01004635">
    <property type="protein sequence ID" value="JAC54317.1"/>
    <property type="molecule type" value="Transcribed_RNA"/>
</dbReference>